<proteinExistence type="predicted"/>
<evidence type="ECO:0000313" key="1">
    <source>
        <dbReference type="EMBL" id="PLB37507.1"/>
    </source>
</evidence>
<dbReference type="RefSeq" id="XP_024671519.1">
    <property type="nucleotide sequence ID" value="XM_024812838.1"/>
</dbReference>
<dbReference type="GeneID" id="36519998"/>
<evidence type="ECO:0000313" key="2">
    <source>
        <dbReference type="Proteomes" id="UP000234585"/>
    </source>
</evidence>
<dbReference type="EMBL" id="KZ559142">
    <property type="protein sequence ID" value="PLB37507.1"/>
    <property type="molecule type" value="Genomic_DNA"/>
</dbReference>
<name>A0A2I2FA58_ASPCN</name>
<dbReference type="AlphaFoldDB" id="A0A2I2FA58"/>
<organism evidence="1 2">
    <name type="scientific">Aspergillus candidus</name>
    <dbReference type="NCBI Taxonomy" id="41067"/>
    <lineage>
        <taxon>Eukaryota</taxon>
        <taxon>Fungi</taxon>
        <taxon>Dikarya</taxon>
        <taxon>Ascomycota</taxon>
        <taxon>Pezizomycotina</taxon>
        <taxon>Eurotiomycetes</taxon>
        <taxon>Eurotiomycetidae</taxon>
        <taxon>Eurotiales</taxon>
        <taxon>Aspergillaceae</taxon>
        <taxon>Aspergillus</taxon>
        <taxon>Aspergillus subgen. Circumdati</taxon>
    </lineage>
</organism>
<protein>
    <submittedName>
        <fullName evidence="1">Uncharacterized protein</fullName>
    </submittedName>
</protein>
<dbReference type="Proteomes" id="UP000234585">
    <property type="component" value="Unassembled WGS sequence"/>
</dbReference>
<sequence>MPFIRPSVACRPSEFSSFSFFSCRWQESTRGYPKWYSWGVLDNNLLEFTSSLPWMTTSLLLWLMRHYDQGLLF</sequence>
<reference evidence="1 2" key="1">
    <citation type="submission" date="2017-12" db="EMBL/GenBank/DDBJ databases">
        <authorList>
            <consortium name="DOE Joint Genome Institute"/>
            <person name="Haridas S."/>
            <person name="Kjaerbolling I."/>
            <person name="Vesth T.C."/>
            <person name="Frisvad J.C."/>
            <person name="Nybo J.L."/>
            <person name="Theobald S."/>
            <person name="Kuo A."/>
            <person name="Bowyer P."/>
            <person name="Matsuda Y."/>
            <person name="Mondo S."/>
            <person name="Lyhne E.K."/>
            <person name="Kogle M.E."/>
            <person name="Clum A."/>
            <person name="Lipzen A."/>
            <person name="Salamov A."/>
            <person name="Ngan C.Y."/>
            <person name="Daum C."/>
            <person name="Chiniquy J."/>
            <person name="Barry K."/>
            <person name="LaButti K."/>
            <person name="Simmons B.A."/>
            <person name="Magnuson J.K."/>
            <person name="Mortensen U.H."/>
            <person name="Larsen T.O."/>
            <person name="Grigoriev I.V."/>
            <person name="Baker S.E."/>
            <person name="Andersen M.R."/>
            <person name="Nordberg H.P."/>
            <person name="Cantor M.N."/>
            <person name="Hua S.X."/>
        </authorList>
    </citation>
    <scope>NUCLEOTIDE SEQUENCE [LARGE SCALE GENOMIC DNA]</scope>
    <source>
        <strain evidence="1 2">CBS 102.13</strain>
    </source>
</reference>
<keyword evidence="2" id="KW-1185">Reference proteome</keyword>
<gene>
    <name evidence="1" type="ORF">BDW47DRAFT_106759</name>
</gene>
<accession>A0A2I2FA58</accession>